<dbReference type="PANTHER" id="PTHR30363">
    <property type="entry name" value="HTH-TYPE TRANSCRIPTIONAL REGULATOR SRLR-RELATED"/>
    <property type="match status" value="1"/>
</dbReference>
<keyword evidence="3" id="KW-0804">Transcription</keyword>
<accession>A0ABT4D4A7</accession>
<dbReference type="Pfam" id="PF08220">
    <property type="entry name" value="HTH_DeoR"/>
    <property type="match status" value="1"/>
</dbReference>
<evidence type="ECO:0000256" key="2">
    <source>
        <dbReference type="ARBA" id="ARBA00023125"/>
    </source>
</evidence>
<protein>
    <submittedName>
        <fullName evidence="5">DeoR/GlpR family DNA-binding transcription regulator</fullName>
    </submittedName>
</protein>
<organism evidence="5 6">
    <name type="scientific">Clostridium brassicae</name>
    <dbReference type="NCBI Taxonomy" id="2999072"/>
    <lineage>
        <taxon>Bacteria</taxon>
        <taxon>Bacillati</taxon>
        <taxon>Bacillota</taxon>
        <taxon>Clostridia</taxon>
        <taxon>Eubacteriales</taxon>
        <taxon>Clostridiaceae</taxon>
        <taxon>Clostridium</taxon>
    </lineage>
</organism>
<dbReference type="PRINTS" id="PR00037">
    <property type="entry name" value="HTHLACR"/>
</dbReference>
<keyword evidence="6" id="KW-1185">Reference proteome</keyword>
<reference evidence="5" key="1">
    <citation type="submission" date="2022-12" db="EMBL/GenBank/DDBJ databases">
        <title>Clostridium sp. nov., isolated from industrial wastewater.</title>
        <authorList>
            <person name="Jiayan W."/>
        </authorList>
    </citation>
    <scope>NUCLEOTIDE SEQUENCE</scope>
    <source>
        <strain evidence="5">ZC22-4</strain>
    </source>
</reference>
<keyword evidence="2 5" id="KW-0238">DNA-binding</keyword>
<dbReference type="SMART" id="SM01134">
    <property type="entry name" value="DeoRC"/>
    <property type="match status" value="1"/>
</dbReference>
<evidence type="ECO:0000256" key="1">
    <source>
        <dbReference type="ARBA" id="ARBA00023015"/>
    </source>
</evidence>
<dbReference type="InterPro" id="IPR036390">
    <property type="entry name" value="WH_DNA-bd_sf"/>
</dbReference>
<dbReference type="InterPro" id="IPR037171">
    <property type="entry name" value="NagB/RpiA_transferase-like"/>
</dbReference>
<evidence type="ECO:0000313" key="5">
    <source>
        <dbReference type="EMBL" id="MCY6957112.1"/>
    </source>
</evidence>
<dbReference type="Proteomes" id="UP001144612">
    <property type="component" value="Unassembled WGS sequence"/>
</dbReference>
<proteinExistence type="predicted"/>
<dbReference type="InterPro" id="IPR018356">
    <property type="entry name" value="Tscrpt_reg_HTH_DeoR_CS"/>
</dbReference>
<dbReference type="GO" id="GO:0003677">
    <property type="term" value="F:DNA binding"/>
    <property type="evidence" value="ECO:0007669"/>
    <property type="project" value="UniProtKB-KW"/>
</dbReference>
<dbReference type="PANTHER" id="PTHR30363:SF46">
    <property type="entry name" value="LYSR FAMILY TRANSCRIPTIONAL REGULATOR"/>
    <property type="match status" value="1"/>
</dbReference>
<comment type="caution">
    <text evidence="5">The sequence shown here is derived from an EMBL/GenBank/DDBJ whole genome shotgun (WGS) entry which is preliminary data.</text>
</comment>
<dbReference type="InterPro" id="IPR036388">
    <property type="entry name" value="WH-like_DNA-bd_sf"/>
</dbReference>
<keyword evidence="1" id="KW-0805">Transcription regulation</keyword>
<dbReference type="RefSeq" id="WP_268059471.1">
    <property type="nucleotide sequence ID" value="NZ_JAPQFJ010000001.1"/>
</dbReference>
<dbReference type="SUPFAM" id="SSF100950">
    <property type="entry name" value="NagB/RpiA/CoA transferase-like"/>
    <property type="match status" value="1"/>
</dbReference>
<dbReference type="InterPro" id="IPR001034">
    <property type="entry name" value="DeoR_HTH"/>
</dbReference>
<dbReference type="PROSITE" id="PS00894">
    <property type="entry name" value="HTH_DEOR_1"/>
    <property type="match status" value="1"/>
</dbReference>
<evidence type="ECO:0000313" key="6">
    <source>
        <dbReference type="Proteomes" id="UP001144612"/>
    </source>
</evidence>
<dbReference type="PROSITE" id="PS51000">
    <property type="entry name" value="HTH_DEOR_2"/>
    <property type="match status" value="1"/>
</dbReference>
<dbReference type="EMBL" id="JAPQFJ010000001">
    <property type="protein sequence ID" value="MCY6957112.1"/>
    <property type="molecule type" value="Genomic_DNA"/>
</dbReference>
<feature type="domain" description="HTH deoR-type" evidence="4">
    <location>
        <begin position="3"/>
        <end position="58"/>
    </location>
</feature>
<dbReference type="Gene3D" id="1.10.10.10">
    <property type="entry name" value="Winged helix-like DNA-binding domain superfamily/Winged helix DNA-binding domain"/>
    <property type="match status" value="1"/>
</dbReference>
<evidence type="ECO:0000259" key="4">
    <source>
        <dbReference type="PROSITE" id="PS51000"/>
    </source>
</evidence>
<name>A0ABT4D4A7_9CLOT</name>
<dbReference type="InterPro" id="IPR014036">
    <property type="entry name" value="DeoR-like_C"/>
</dbReference>
<dbReference type="Pfam" id="PF00455">
    <property type="entry name" value="DeoRC"/>
    <property type="match status" value="1"/>
</dbReference>
<dbReference type="Gene3D" id="3.40.50.1360">
    <property type="match status" value="1"/>
</dbReference>
<evidence type="ECO:0000256" key="3">
    <source>
        <dbReference type="ARBA" id="ARBA00023163"/>
    </source>
</evidence>
<dbReference type="SMART" id="SM00420">
    <property type="entry name" value="HTH_DEOR"/>
    <property type="match status" value="1"/>
</dbReference>
<dbReference type="InterPro" id="IPR050313">
    <property type="entry name" value="Carb_Metab_HTH_regulators"/>
</dbReference>
<dbReference type="SUPFAM" id="SSF46785">
    <property type="entry name" value="Winged helix' DNA-binding domain"/>
    <property type="match status" value="1"/>
</dbReference>
<gene>
    <name evidence="5" type="ORF">OW729_00685</name>
</gene>
<sequence length="252" mass="28439">MLPAEREKYIIDKLEEMESIKVEDIASELNVSLMTIRRDFERLQDKGLLYRSHGGAVKRDIYLLEQSYDLKKISNIDIKEKIAKRALDIIKEGDTIFLDAGTTNFEVARLVKEIKDVTIITNDLKIALELYQNHVRTFIVGGIIQEETGCVMGPTAEEFISNVKVNLAFLGTSGVSSDWRLSTPTFEKASLKKKIIKSASYSVVLVDNSKFNKESFVNIASIEAVDAIITDKKIVESERKYLDSLNVKVINV</sequence>